<dbReference type="RefSeq" id="WP_135282559.1">
    <property type="nucleotide sequence ID" value="NZ_SRIO01000017.1"/>
</dbReference>
<dbReference type="AlphaFoldDB" id="A0A4Z0F873"/>
<dbReference type="Proteomes" id="UP000297890">
    <property type="component" value="Unassembled WGS sequence"/>
</dbReference>
<comment type="caution">
    <text evidence="1">The sequence shown here is derived from an EMBL/GenBank/DDBJ whole genome shotgun (WGS) entry which is preliminary data.</text>
</comment>
<accession>A0A4Z0F873</accession>
<name>A0A4Z0F873_9GAMM</name>
<keyword evidence="2" id="KW-1185">Reference proteome</keyword>
<organism evidence="1 2">
    <name type="scientific">Candidatus Macondimonas diazotrophica</name>
    <dbReference type="NCBI Taxonomy" id="2305248"/>
    <lineage>
        <taxon>Bacteria</taxon>
        <taxon>Pseudomonadati</taxon>
        <taxon>Pseudomonadota</taxon>
        <taxon>Gammaproteobacteria</taxon>
        <taxon>Chromatiales</taxon>
        <taxon>Ectothiorhodospiraceae</taxon>
        <taxon>Candidatus Macondimonas</taxon>
    </lineage>
</organism>
<sequence length="129" mass="14974">MNQAQFANVLIKAMPYYASWHKGAPYMCHAIDRSNCSEWEKKRSITKIEKLLHPKTTLYGHFIASNFLYLGTNMASPEYQKKSLTFWAIQIALGKNYISLATEILSSYLIYNEPEGWKTAEKILNRYVK</sequence>
<evidence type="ECO:0000313" key="1">
    <source>
        <dbReference type="EMBL" id="TFZ81682.1"/>
    </source>
</evidence>
<evidence type="ECO:0000313" key="2">
    <source>
        <dbReference type="Proteomes" id="UP000297890"/>
    </source>
</evidence>
<dbReference type="EMBL" id="SRIO01000017">
    <property type="protein sequence ID" value="TFZ81682.1"/>
    <property type="molecule type" value="Genomic_DNA"/>
</dbReference>
<gene>
    <name evidence="1" type="ORF">E4680_11470</name>
</gene>
<protein>
    <submittedName>
        <fullName evidence="1">Uncharacterized protein</fullName>
    </submittedName>
</protein>
<proteinExistence type="predicted"/>
<reference evidence="1 2" key="1">
    <citation type="journal article" date="2019" name="ISME J.">
        <title>Candidatus Macondimonas diazotrophica, a novel gammaproteobacterial genus dominating crude-oil-contaminated coastal sediments.</title>
        <authorList>
            <person name="Karthikeyan S."/>
            <person name="Konstantinidis K."/>
        </authorList>
    </citation>
    <scope>NUCLEOTIDE SEQUENCE [LARGE SCALE GENOMIC DNA]</scope>
    <source>
        <strain evidence="1 2">KTK01</strain>
    </source>
</reference>